<keyword evidence="3" id="KW-1185">Reference proteome</keyword>
<evidence type="ECO:0000313" key="3">
    <source>
        <dbReference type="Proteomes" id="UP001596253"/>
    </source>
</evidence>
<comment type="caution">
    <text evidence="2">The sequence shown here is derived from an EMBL/GenBank/DDBJ whole genome shotgun (WGS) entry which is preliminary data.</text>
</comment>
<keyword evidence="1" id="KW-0812">Transmembrane</keyword>
<accession>A0ABW1R4L5</accession>
<dbReference type="EMBL" id="JBHSSD010000002">
    <property type="protein sequence ID" value="MFC6163122.1"/>
    <property type="molecule type" value="Genomic_DNA"/>
</dbReference>
<evidence type="ECO:0000256" key="1">
    <source>
        <dbReference type="SAM" id="Phobius"/>
    </source>
</evidence>
<dbReference type="Proteomes" id="UP001596253">
    <property type="component" value="Unassembled WGS sequence"/>
</dbReference>
<name>A0ABW1R4L5_9LACO</name>
<evidence type="ECO:0008006" key="4">
    <source>
        <dbReference type="Google" id="ProtNLM"/>
    </source>
</evidence>
<proteinExistence type="predicted"/>
<feature type="transmembrane region" description="Helical" evidence="1">
    <location>
        <begin position="96"/>
        <end position="113"/>
    </location>
</feature>
<evidence type="ECO:0000313" key="2">
    <source>
        <dbReference type="EMBL" id="MFC6163122.1"/>
    </source>
</evidence>
<keyword evidence="1" id="KW-0472">Membrane</keyword>
<dbReference type="RefSeq" id="WP_137640273.1">
    <property type="nucleotide sequence ID" value="NZ_BJDK01000017.1"/>
</dbReference>
<sequence>MTSADDIKAVIASIRMRRNKWILSRRPKNIKTLQDLAITDSIAFDFIYQKLVWQDYISGPEPDNHAKRIPGEVWVFGLALENRNCYLKFQDRPNGVVIWISLHIATFPLVFPFK</sequence>
<protein>
    <recommendedName>
        <fullName evidence="4">Type II toxin-antitoxin system MqsR family toxin</fullName>
    </recommendedName>
</protein>
<gene>
    <name evidence="2" type="ORF">ACFP3T_00265</name>
</gene>
<keyword evidence="1" id="KW-1133">Transmembrane helix</keyword>
<reference evidence="3" key="1">
    <citation type="journal article" date="2019" name="Int. J. Syst. Evol. Microbiol.">
        <title>The Global Catalogue of Microorganisms (GCM) 10K type strain sequencing project: providing services to taxonomists for standard genome sequencing and annotation.</title>
        <authorList>
            <consortium name="The Broad Institute Genomics Platform"/>
            <consortium name="The Broad Institute Genome Sequencing Center for Infectious Disease"/>
            <person name="Wu L."/>
            <person name="Ma J."/>
        </authorList>
    </citation>
    <scope>NUCLEOTIDE SEQUENCE [LARGE SCALE GENOMIC DNA]</scope>
    <source>
        <strain evidence="3">CCM 8932</strain>
    </source>
</reference>
<organism evidence="2 3">
    <name type="scientific">Lactiplantibacillus dongliensis</name>
    <dbReference type="NCBI Taxonomy" id="2559919"/>
    <lineage>
        <taxon>Bacteria</taxon>
        <taxon>Bacillati</taxon>
        <taxon>Bacillota</taxon>
        <taxon>Bacilli</taxon>
        <taxon>Lactobacillales</taxon>
        <taxon>Lactobacillaceae</taxon>
        <taxon>Lactiplantibacillus</taxon>
    </lineage>
</organism>